<feature type="compositionally biased region" description="Basic and acidic residues" evidence="8">
    <location>
        <begin position="166"/>
        <end position="176"/>
    </location>
</feature>
<dbReference type="GO" id="GO:0043159">
    <property type="term" value="C:acrosomal matrix"/>
    <property type="evidence" value="ECO:0007669"/>
    <property type="project" value="TreeGrafter"/>
</dbReference>
<dbReference type="GO" id="GO:0005200">
    <property type="term" value="F:structural constituent of cytoskeleton"/>
    <property type="evidence" value="ECO:0007669"/>
    <property type="project" value="InterPro"/>
</dbReference>
<evidence type="ECO:0000259" key="9">
    <source>
        <dbReference type="Pfam" id="PF15241"/>
    </source>
</evidence>
<dbReference type="RefSeq" id="XP_012880428.1">
    <property type="nucleotide sequence ID" value="XM_013024974.1"/>
</dbReference>
<proteinExistence type="predicted"/>
<dbReference type="GO" id="GO:0005634">
    <property type="term" value="C:nucleus"/>
    <property type="evidence" value="ECO:0007669"/>
    <property type="project" value="TreeGrafter"/>
</dbReference>
<protein>
    <submittedName>
        <fullName evidence="11">Cylicin-1</fullName>
    </submittedName>
</protein>
<feature type="compositionally biased region" description="Basic and acidic residues" evidence="8">
    <location>
        <begin position="129"/>
        <end position="145"/>
    </location>
</feature>
<feature type="compositionally biased region" description="Basic and acidic residues" evidence="8">
    <location>
        <begin position="312"/>
        <end position="325"/>
    </location>
</feature>
<keyword evidence="4" id="KW-0221">Differentiation</keyword>
<evidence type="ECO:0000256" key="8">
    <source>
        <dbReference type="SAM" id="MobiDB-lite"/>
    </source>
</evidence>
<evidence type="ECO:0000256" key="3">
    <source>
        <dbReference type="ARBA" id="ARBA00022737"/>
    </source>
</evidence>
<dbReference type="GO" id="GO:0007283">
    <property type="term" value="P:spermatogenesis"/>
    <property type="evidence" value="ECO:0007669"/>
    <property type="project" value="UniProtKB-KW"/>
</dbReference>
<evidence type="ECO:0000256" key="5">
    <source>
        <dbReference type="ARBA" id="ARBA00022871"/>
    </source>
</evidence>
<evidence type="ECO:0000256" key="6">
    <source>
        <dbReference type="ARBA" id="ARBA00023212"/>
    </source>
</evidence>
<keyword evidence="5" id="KW-0744">Spermatogenesis</keyword>
<dbReference type="GeneID" id="105992150"/>
<reference evidence="11" key="1">
    <citation type="submission" date="2025-08" db="UniProtKB">
        <authorList>
            <consortium name="RefSeq"/>
        </authorList>
    </citation>
    <scope>IDENTIFICATION</scope>
    <source>
        <tissue evidence="11">Kidney</tissue>
    </source>
</reference>
<dbReference type="GO" id="GO:0030154">
    <property type="term" value="P:cell differentiation"/>
    <property type="evidence" value="ECO:0007669"/>
    <property type="project" value="UniProtKB-KW"/>
</dbReference>
<dbReference type="PANTHER" id="PTHR16742:SF1">
    <property type="entry name" value="CYLICIN-1"/>
    <property type="match status" value="1"/>
</dbReference>
<dbReference type="CTD" id="1538"/>
<dbReference type="Pfam" id="PF15241">
    <property type="entry name" value="Cylicin_N"/>
    <property type="match status" value="1"/>
</dbReference>
<dbReference type="InterPro" id="IPR026189">
    <property type="entry name" value="CYLC"/>
</dbReference>
<evidence type="ECO:0000313" key="10">
    <source>
        <dbReference type="Proteomes" id="UP000081671"/>
    </source>
</evidence>
<keyword evidence="3" id="KW-0677">Repeat</keyword>
<dbReference type="KEGG" id="dord:105992150"/>
<dbReference type="InParanoid" id="A0A1S3FV33"/>
<name>A0A1S3FV33_DIPOR</name>
<dbReference type="Proteomes" id="UP000081671">
    <property type="component" value="Unplaced"/>
</dbReference>
<dbReference type="FunCoup" id="A0A1S3FV33">
    <property type="interactions" value="24"/>
</dbReference>
<gene>
    <name evidence="11" type="primary">Cylc1</name>
</gene>
<sequence>MGQFGNTENSLAPNVPVSLEANLDIESSPASSYISYSTILFDDTSPPTSSKSLSSLFSVSETNEKSWNQEHFNLTFPKPSVPDRKERSSPSEPQIMVLKENSKNKRDPHATSPESKKIVKNVLSETTNEADKFPSKSLHKSELFKKSKTTSETNLESKDCSATLKTELKEAKKEPTNSEETDTESTYANKNPKIDFKNILKEDYNKPRSCSMSHLNRKLVKGLKVSDITYFDFNKQTINCSQNNSKKPLKKSAKKRSDVESGDLKDTKKGKKDAKKSDKKKDSKKDEESSEIESGDTEVSKKDPKKGKKDAKKGDKKRDSKKDEYSSDDDSEEPEVSKKDLKKSKKVSKKDDKLKDAKKNTGTTDSESEKDAKKSKKDVKKERKPNIQKPPQNSESTDADSESESDSKQAKKDSKKAKKDSKKEGNKKKDMKKNVVSTETESDIELKKGKKDSKNENKGSRTVKNNAESTDVEPTDSLLSKVKKFDDSDITSIDSRKEIAEAKKGFRLLAKKTTFREMGEMSTPSRIPSSRERPPLPPCDLYLQSPKIRRICQCNMPPPPPKPRYAPLPEAEWIHKLL</sequence>
<dbReference type="GO" id="GO:0033150">
    <property type="term" value="C:cytoskeletal calyx"/>
    <property type="evidence" value="ECO:0007669"/>
    <property type="project" value="UniProtKB-SubCell"/>
</dbReference>
<evidence type="ECO:0000256" key="1">
    <source>
        <dbReference type="ARBA" id="ARBA00022473"/>
    </source>
</evidence>
<evidence type="ECO:0000313" key="11">
    <source>
        <dbReference type="RefSeq" id="XP_012880428.1"/>
    </source>
</evidence>
<keyword evidence="2" id="KW-0963">Cytoplasm</keyword>
<dbReference type="OrthoDB" id="9838461at2759"/>
<evidence type="ECO:0000256" key="4">
    <source>
        <dbReference type="ARBA" id="ARBA00022782"/>
    </source>
</evidence>
<feature type="compositionally biased region" description="Basic and acidic residues" evidence="8">
    <location>
        <begin position="255"/>
        <end position="267"/>
    </location>
</feature>
<feature type="domain" description="Cylicin N-terminal" evidence="9">
    <location>
        <begin position="57"/>
        <end position="108"/>
    </location>
</feature>
<keyword evidence="10" id="KW-1185">Reference proteome</keyword>
<feature type="compositionally biased region" description="Basic and acidic residues" evidence="8">
    <location>
        <begin position="444"/>
        <end position="459"/>
    </location>
</feature>
<feature type="region of interest" description="Disordered" evidence="8">
    <location>
        <begin position="41"/>
        <end position="60"/>
    </location>
</feature>
<dbReference type="InterPro" id="IPR029354">
    <property type="entry name" value="Cylicin_N"/>
</dbReference>
<feature type="region of interest" description="Disordered" evidence="8">
    <location>
        <begin position="68"/>
        <end position="196"/>
    </location>
</feature>
<dbReference type="AlphaFoldDB" id="A0A1S3FV33"/>
<feature type="compositionally biased region" description="Basic and acidic residues" evidence="8">
    <location>
        <begin position="275"/>
        <end position="287"/>
    </location>
</feature>
<accession>A0A1S3FV33</accession>
<organism evidence="10 11">
    <name type="scientific">Dipodomys ordii</name>
    <name type="common">Ord's kangaroo rat</name>
    <dbReference type="NCBI Taxonomy" id="10020"/>
    <lineage>
        <taxon>Eukaryota</taxon>
        <taxon>Metazoa</taxon>
        <taxon>Chordata</taxon>
        <taxon>Craniata</taxon>
        <taxon>Vertebrata</taxon>
        <taxon>Euteleostomi</taxon>
        <taxon>Mammalia</taxon>
        <taxon>Eutheria</taxon>
        <taxon>Euarchontoglires</taxon>
        <taxon>Glires</taxon>
        <taxon>Rodentia</taxon>
        <taxon>Castorimorpha</taxon>
        <taxon>Heteromyidae</taxon>
        <taxon>Dipodomyinae</taxon>
        <taxon>Dipodomys</taxon>
    </lineage>
</organism>
<evidence type="ECO:0000256" key="2">
    <source>
        <dbReference type="ARBA" id="ARBA00022490"/>
    </source>
</evidence>
<feature type="region of interest" description="Disordered" evidence="8">
    <location>
        <begin position="237"/>
        <end position="475"/>
    </location>
</feature>
<feature type="compositionally biased region" description="Basic and acidic residues" evidence="8">
    <location>
        <begin position="100"/>
        <end position="117"/>
    </location>
</feature>
<feature type="compositionally biased region" description="Basic and acidic residues" evidence="8">
    <location>
        <begin position="349"/>
        <end position="359"/>
    </location>
</feature>
<evidence type="ECO:0000256" key="7">
    <source>
        <dbReference type="ARBA" id="ARBA00049644"/>
    </source>
</evidence>
<feature type="region of interest" description="Disordered" evidence="8">
    <location>
        <begin position="517"/>
        <end position="538"/>
    </location>
</feature>
<dbReference type="PANTHER" id="PTHR16742">
    <property type="entry name" value="CYCLICIN"/>
    <property type="match status" value="1"/>
</dbReference>
<comment type="subcellular location">
    <subcellularLocation>
        <location evidence="7">Cytoplasm</location>
        <location evidence="7">Cytoskeleton</location>
        <location evidence="7">Perinuclear theca</location>
        <location evidence="7">Calyx</location>
    </subcellularLocation>
</comment>
<keyword evidence="6" id="KW-0206">Cytoskeleton</keyword>
<keyword evidence="1" id="KW-0217">Developmental protein</keyword>